<dbReference type="GO" id="GO:0005886">
    <property type="term" value="C:plasma membrane"/>
    <property type="evidence" value="ECO:0007669"/>
    <property type="project" value="UniProtKB-SubCell"/>
</dbReference>
<feature type="transmembrane region" description="Helical" evidence="6">
    <location>
        <begin position="49"/>
        <end position="72"/>
    </location>
</feature>
<accession>C9LFY3</accession>
<gene>
    <name evidence="7" type="ORF">GCWU000325_01121</name>
</gene>
<evidence type="ECO:0000256" key="3">
    <source>
        <dbReference type="ARBA" id="ARBA00022692"/>
    </source>
</evidence>
<protein>
    <submittedName>
        <fullName evidence="7">Translocator protein, LysE family</fullName>
    </submittedName>
</protein>
<dbReference type="HOGENOM" id="CLU_087840_1_1_10"/>
<feature type="transmembrane region" description="Helical" evidence="6">
    <location>
        <begin position="84"/>
        <end position="112"/>
    </location>
</feature>
<dbReference type="InterPro" id="IPR001123">
    <property type="entry name" value="LeuE-type"/>
</dbReference>
<evidence type="ECO:0000313" key="7">
    <source>
        <dbReference type="EMBL" id="EEX71591.1"/>
    </source>
</evidence>
<dbReference type="AlphaFoldDB" id="C9LFY3"/>
<dbReference type="STRING" id="626522.GCWU000325_01121"/>
<dbReference type="Pfam" id="PF01810">
    <property type="entry name" value="LysE"/>
    <property type="match status" value="1"/>
</dbReference>
<dbReference type="EMBL" id="ACIJ02000018">
    <property type="protein sequence ID" value="EEX71591.1"/>
    <property type="molecule type" value="Genomic_DNA"/>
</dbReference>
<comment type="caution">
    <text evidence="7">The sequence shown here is derived from an EMBL/GenBank/DDBJ whole genome shotgun (WGS) entry which is preliminary data.</text>
</comment>
<feature type="transmembrane region" description="Helical" evidence="6">
    <location>
        <begin position="238"/>
        <end position="256"/>
    </location>
</feature>
<feature type="transmembrane region" description="Helical" evidence="6">
    <location>
        <begin position="159"/>
        <end position="183"/>
    </location>
</feature>
<keyword evidence="5 6" id="KW-0472">Membrane</keyword>
<dbReference type="GO" id="GO:0044038">
    <property type="term" value="P:cell wall macromolecule biosynthetic process"/>
    <property type="evidence" value="ECO:0007669"/>
    <property type="project" value="InterPro"/>
</dbReference>
<sequence length="257" mass="28923">MRLQKSNYNHEESFTRLKKRIKGFGYFSFKRNFASEMGVFAEYISTFQLFLKGLIIGIIASAPMGPVGILCIQRTLQKGRSYGIVTGAGAALSDLFYALITGAGMSIVIDFIDNERNVFWLKLVGSVMLFIFGIWTFLSDPRKSFRPVSHNKGTLLHNFITSFFVTVSNPLIIFLFLASFNMLTFVVPNNVFGSIVGYLSILAGAMIWWWGLTYVIVKMRKNFGLHGIKRLNHTIGSIVVIISIAYAIMTLLHLSLY</sequence>
<dbReference type="eggNOG" id="COG1280">
    <property type="taxonomic scope" value="Bacteria"/>
</dbReference>
<organism evidence="7 8">
    <name type="scientific">Alloprevotella tannerae ATCC 51259</name>
    <dbReference type="NCBI Taxonomy" id="626522"/>
    <lineage>
        <taxon>Bacteria</taxon>
        <taxon>Pseudomonadati</taxon>
        <taxon>Bacteroidota</taxon>
        <taxon>Bacteroidia</taxon>
        <taxon>Bacteroidales</taxon>
        <taxon>Prevotellaceae</taxon>
        <taxon>Alloprevotella</taxon>
    </lineage>
</organism>
<evidence type="ECO:0000256" key="1">
    <source>
        <dbReference type="ARBA" id="ARBA00004651"/>
    </source>
</evidence>
<comment type="subcellular location">
    <subcellularLocation>
        <location evidence="1">Cell membrane</location>
        <topology evidence="1">Multi-pass membrane protein</topology>
    </subcellularLocation>
</comment>
<evidence type="ECO:0000256" key="6">
    <source>
        <dbReference type="SAM" id="Phobius"/>
    </source>
</evidence>
<keyword evidence="8" id="KW-1185">Reference proteome</keyword>
<dbReference type="GO" id="GO:0016755">
    <property type="term" value="F:aminoacyltransferase activity"/>
    <property type="evidence" value="ECO:0007669"/>
    <property type="project" value="InterPro"/>
</dbReference>
<evidence type="ECO:0000256" key="4">
    <source>
        <dbReference type="ARBA" id="ARBA00022989"/>
    </source>
</evidence>
<dbReference type="Proteomes" id="UP000003460">
    <property type="component" value="Unassembled WGS sequence"/>
</dbReference>
<keyword evidence="3 6" id="KW-0812">Transmembrane</keyword>
<name>C9LFY3_9BACT</name>
<feature type="transmembrane region" description="Helical" evidence="6">
    <location>
        <begin position="118"/>
        <end position="138"/>
    </location>
</feature>
<evidence type="ECO:0000313" key="8">
    <source>
        <dbReference type="Proteomes" id="UP000003460"/>
    </source>
</evidence>
<evidence type="ECO:0000256" key="5">
    <source>
        <dbReference type="ARBA" id="ARBA00023136"/>
    </source>
</evidence>
<dbReference type="InterPro" id="IPR003447">
    <property type="entry name" value="FEMABX"/>
</dbReference>
<dbReference type="PANTHER" id="PTHR30086">
    <property type="entry name" value="ARGININE EXPORTER PROTEIN ARGO"/>
    <property type="match status" value="1"/>
</dbReference>
<dbReference type="GO" id="GO:0015171">
    <property type="term" value="F:amino acid transmembrane transporter activity"/>
    <property type="evidence" value="ECO:0007669"/>
    <property type="project" value="TreeGrafter"/>
</dbReference>
<reference evidence="7" key="1">
    <citation type="submission" date="2009-09" db="EMBL/GenBank/DDBJ databases">
        <authorList>
            <person name="Weinstock G."/>
            <person name="Sodergren E."/>
            <person name="Clifton S."/>
            <person name="Fulton L."/>
            <person name="Fulton B."/>
            <person name="Courtney L."/>
            <person name="Fronick C."/>
            <person name="Harrison M."/>
            <person name="Strong C."/>
            <person name="Farmer C."/>
            <person name="Delahaunty K."/>
            <person name="Markovic C."/>
            <person name="Hall O."/>
            <person name="Minx P."/>
            <person name="Tomlinson C."/>
            <person name="Mitreva M."/>
            <person name="Nelson J."/>
            <person name="Hou S."/>
            <person name="Wollam A."/>
            <person name="Pepin K.H."/>
            <person name="Johnson M."/>
            <person name="Bhonagiri V."/>
            <person name="Nash W.E."/>
            <person name="Warren W."/>
            <person name="Chinwalla A."/>
            <person name="Mardis E.R."/>
            <person name="Wilson R.K."/>
        </authorList>
    </citation>
    <scope>NUCLEOTIDE SEQUENCE [LARGE SCALE GENOMIC DNA]</scope>
    <source>
        <strain evidence="7">ATCC 51259</strain>
    </source>
</reference>
<feature type="transmembrane region" description="Helical" evidence="6">
    <location>
        <begin position="195"/>
        <end position="217"/>
    </location>
</feature>
<dbReference type="PROSITE" id="PS51191">
    <property type="entry name" value="FEMABX"/>
    <property type="match status" value="1"/>
</dbReference>
<keyword evidence="2" id="KW-1003">Cell membrane</keyword>
<proteinExistence type="predicted"/>
<dbReference type="PANTHER" id="PTHR30086:SF20">
    <property type="entry name" value="ARGININE EXPORTER PROTEIN ARGO-RELATED"/>
    <property type="match status" value="1"/>
</dbReference>
<evidence type="ECO:0000256" key="2">
    <source>
        <dbReference type="ARBA" id="ARBA00022475"/>
    </source>
</evidence>
<keyword evidence="4 6" id="KW-1133">Transmembrane helix</keyword>